<organism evidence="1 2">
    <name type="scientific">Caldibacillus debilis</name>
    <dbReference type="NCBI Taxonomy" id="301148"/>
    <lineage>
        <taxon>Bacteria</taxon>
        <taxon>Bacillati</taxon>
        <taxon>Bacillota</taxon>
        <taxon>Bacilli</taxon>
        <taxon>Bacillales</taxon>
        <taxon>Bacillaceae</taxon>
        <taxon>Caldibacillus</taxon>
    </lineage>
</organism>
<protein>
    <submittedName>
        <fullName evidence="1">Uncharacterized protein</fullName>
    </submittedName>
</protein>
<dbReference type="EMBL" id="LQYT01000012">
    <property type="protein sequence ID" value="KYD22259.1"/>
    <property type="molecule type" value="Genomic_DNA"/>
</dbReference>
<reference evidence="1 2" key="1">
    <citation type="submission" date="2016-01" db="EMBL/GenBank/DDBJ databases">
        <title>Draft Genome Sequences of Seven Thermophilic Sporeformers Isolated from Foods.</title>
        <authorList>
            <person name="Berendsen E.M."/>
            <person name="Wells-Bennik M.H."/>
            <person name="Krawcyk A.O."/>
            <person name="De Jong A."/>
            <person name="Holsappel S."/>
            <person name="Eijlander R.T."/>
            <person name="Kuipers O.P."/>
        </authorList>
    </citation>
    <scope>NUCLEOTIDE SEQUENCE [LARGE SCALE GENOMIC DNA]</scope>
    <source>
        <strain evidence="1 2">B4135</strain>
    </source>
</reference>
<gene>
    <name evidence="1" type="ORF">B4135_1389</name>
</gene>
<dbReference type="AlphaFoldDB" id="A0A150MDB5"/>
<sequence>MPFPCPFFGTRKRGCRIPGMLYIHYIMFNLSAKQPVKREDAFTF</sequence>
<evidence type="ECO:0000313" key="2">
    <source>
        <dbReference type="Proteomes" id="UP000075683"/>
    </source>
</evidence>
<proteinExistence type="predicted"/>
<dbReference type="Proteomes" id="UP000075683">
    <property type="component" value="Unassembled WGS sequence"/>
</dbReference>
<comment type="caution">
    <text evidence="1">The sequence shown here is derived from an EMBL/GenBank/DDBJ whole genome shotgun (WGS) entry which is preliminary data.</text>
</comment>
<accession>A0A150MDB5</accession>
<name>A0A150MDB5_9BACI</name>
<evidence type="ECO:0000313" key="1">
    <source>
        <dbReference type="EMBL" id="KYD22259.1"/>
    </source>
</evidence>